<accession>A0A9D1FFY2</accession>
<dbReference type="Proteomes" id="UP000886742">
    <property type="component" value="Unassembled WGS sequence"/>
</dbReference>
<organism evidence="2 3">
    <name type="scientific">Candidatus Enterousia intestinigallinarum</name>
    <dbReference type="NCBI Taxonomy" id="2840790"/>
    <lineage>
        <taxon>Bacteria</taxon>
        <taxon>Pseudomonadati</taxon>
        <taxon>Pseudomonadota</taxon>
        <taxon>Alphaproteobacteria</taxon>
        <taxon>Candidatus Enterousia</taxon>
    </lineage>
</organism>
<reference evidence="2" key="1">
    <citation type="submission" date="2020-10" db="EMBL/GenBank/DDBJ databases">
        <authorList>
            <person name="Gilroy R."/>
        </authorList>
    </citation>
    <scope>NUCLEOTIDE SEQUENCE</scope>
    <source>
        <strain evidence="2">ChiGjej3B3-5194</strain>
    </source>
</reference>
<dbReference type="CDD" id="cd04301">
    <property type="entry name" value="NAT_SF"/>
    <property type="match status" value="1"/>
</dbReference>
<dbReference type="PROSITE" id="PS51186">
    <property type="entry name" value="GNAT"/>
    <property type="match status" value="1"/>
</dbReference>
<name>A0A9D1FFY2_9PROT</name>
<dbReference type="InterPro" id="IPR016181">
    <property type="entry name" value="Acyl_CoA_acyltransferase"/>
</dbReference>
<dbReference type="Pfam" id="PF13673">
    <property type="entry name" value="Acetyltransf_10"/>
    <property type="match status" value="1"/>
</dbReference>
<dbReference type="InterPro" id="IPR000182">
    <property type="entry name" value="GNAT_dom"/>
</dbReference>
<dbReference type="SUPFAM" id="SSF55729">
    <property type="entry name" value="Acyl-CoA N-acyltransferases (Nat)"/>
    <property type="match status" value="1"/>
</dbReference>
<protein>
    <submittedName>
        <fullName evidence="2">GNAT family N-acetyltransferase</fullName>
    </submittedName>
</protein>
<evidence type="ECO:0000313" key="3">
    <source>
        <dbReference type="Proteomes" id="UP000886742"/>
    </source>
</evidence>
<feature type="domain" description="N-acetyltransferase" evidence="1">
    <location>
        <begin position="6"/>
        <end position="151"/>
    </location>
</feature>
<comment type="caution">
    <text evidence="2">The sequence shown here is derived from an EMBL/GenBank/DDBJ whole genome shotgun (WGS) entry which is preliminary data.</text>
</comment>
<sequence length="155" mass="17226">MAVGLEQVFNVTPALVKDCYYIVDQTRPGEATVLYNTLREDVERRGHVMFVFNGTAFPLGFIKGQILRIPDFKSVGVVGIQSKIDYLFVDKKYQRAGIGALLLRAYESYCRDNGVGNIILYSAPTVQATGFYAKNGYVRMNGNLLMAKVLGMSSH</sequence>
<evidence type="ECO:0000259" key="1">
    <source>
        <dbReference type="PROSITE" id="PS51186"/>
    </source>
</evidence>
<dbReference type="EMBL" id="DVJI01000009">
    <property type="protein sequence ID" value="HIS70695.1"/>
    <property type="molecule type" value="Genomic_DNA"/>
</dbReference>
<dbReference type="Gene3D" id="3.40.630.30">
    <property type="match status" value="1"/>
</dbReference>
<evidence type="ECO:0000313" key="2">
    <source>
        <dbReference type="EMBL" id="HIS70695.1"/>
    </source>
</evidence>
<gene>
    <name evidence="2" type="ORF">IAD02_01765</name>
</gene>
<dbReference type="GO" id="GO:0016747">
    <property type="term" value="F:acyltransferase activity, transferring groups other than amino-acyl groups"/>
    <property type="evidence" value="ECO:0007669"/>
    <property type="project" value="InterPro"/>
</dbReference>
<dbReference type="AlphaFoldDB" id="A0A9D1FFY2"/>
<proteinExistence type="predicted"/>
<reference evidence="2" key="2">
    <citation type="journal article" date="2021" name="PeerJ">
        <title>Extensive microbial diversity within the chicken gut microbiome revealed by metagenomics and culture.</title>
        <authorList>
            <person name="Gilroy R."/>
            <person name="Ravi A."/>
            <person name="Getino M."/>
            <person name="Pursley I."/>
            <person name="Horton D.L."/>
            <person name="Alikhan N.F."/>
            <person name="Baker D."/>
            <person name="Gharbi K."/>
            <person name="Hall N."/>
            <person name="Watson M."/>
            <person name="Adriaenssens E.M."/>
            <person name="Foster-Nyarko E."/>
            <person name="Jarju S."/>
            <person name="Secka A."/>
            <person name="Antonio M."/>
            <person name="Oren A."/>
            <person name="Chaudhuri R.R."/>
            <person name="La Ragione R."/>
            <person name="Hildebrand F."/>
            <person name="Pallen M.J."/>
        </authorList>
    </citation>
    <scope>NUCLEOTIDE SEQUENCE</scope>
    <source>
        <strain evidence="2">ChiGjej3B3-5194</strain>
    </source>
</reference>